<evidence type="ECO:0000256" key="1">
    <source>
        <dbReference type="SAM" id="MobiDB-lite"/>
    </source>
</evidence>
<proteinExistence type="predicted"/>
<dbReference type="OrthoDB" id="10374841at2759"/>
<feature type="region of interest" description="Disordered" evidence="1">
    <location>
        <begin position="78"/>
        <end position="104"/>
    </location>
</feature>
<keyword evidence="3" id="KW-1185">Reference proteome</keyword>
<comment type="caution">
    <text evidence="2">The sequence shown here is derived from an EMBL/GenBank/DDBJ whole genome shotgun (WGS) entry which is preliminary data.</text>
</comment>
<dbReference type="Proteomes" id="UP001140562">
    <property type="component" value="Unassembled WGS sequence"/>
</dbReference>
<protein>
    <submittedName>
        <fullName evidence="2">Uncharacterized protein</fullName>
    </submittedName>
</protein>
<name>A0A9W9C0U0_9PLEO</name>
<accession>A0A9W9C0U0</accession>
<reference evidence="2" key="1">
    <citation type="submission" date="2022-10" db="EMBL/GenBank/DDBJ databases">
        <title>Tapping the CABI collections for fungal endophytes: first genome assemblies for Collariella, Neodidymelliopsis, Ascochyta clinopodiicola, Didymella pomorum, Didymosphaeria variabile, Neocosmospora piperis and Neocucurbitaria cava.</title>
        <authorList>
            <person name="Hill R."/>
        </authorList>
    </citation>
    <scope>NUCLEOTIDE SEQUENCE</scope>
    <source>
        <strain evidence="2">IMI 360193</strain>
    </source>
</reference>
<evidence type="ECO:0000313" key="3">
    <source>
        <dbReference type="Proteomes" id="UP001140562"/>
    </source>
</evidence>
<evidence type="ECO:0000313" key="2">
    <source>
        <dbReference type="EMBL" id="KAJ4339196.1"/>
    </source>
</evidence>
<dbReference type="AlphaFoldDB" id="A0A9W9C0U0"/>
<organism evidence="2 3">
    <name type="scientific">Didymella glomerata</name>
    <dbReference type="NCBI Taxonomy" id="749621"/>
    <lineage>
        <taxon>Eukaryota</taxon>
        <taxon>Fungi</taxon>
        <taxon>Dikarya</taxon>
        <taxon>Ascomycota</taxon>
        <taxon>Pezizomycotina</taxon>
        <taxon>Dothideomycetes</taxon>
        <taxon>Pleosporomycetidae</taxon>
        <taxon>Pleosporales</taxon>
        <taxon>Pleosporineae</taxon>
        <taxon>Didymellaceae</taxon>
        <taxon>Didymella</taxon>
    </lineage>
</organism>
<feature type="compositionally biased region" description="Basic and acidic residues" evidence="1">
    <location>
        <begin position="79"/>
        <end position="98"/>
    </location>
</feature>
<sequence length="183" mass="21208">MFPLDSPPRKSVKMRRRPSVQIDVEQANSAPAPRRWHTDGRAHTTYTDFVTTLRRKGEATEALVHYQQTGKYLGQGLGVEERKKDKQKLAEPRTHEPDADFDDYSNKFEQTLSDELNNTTRDGYISEQNKLVRQVHASDEPTPFFKIIIERYPYPGEIIKERTDDDFKALFDDLPSPKKSPKN</sequence>
<dbReference type="EMBL" id="JAPEUV010000024">
    <property type="protein sequence ID" value="KAJ4339196.1"/>
    <property type="molecule type" value="Genomic_DNA"/>
</dbReference>
<gene>
    <name evidence="2" type="ORF">N0V87_003370</name>
</gene>